<evidence type="ECO:0000313" key="2">
    <source>
        <dbReference type="EMBL" id="GIO25940.1"/>
    </source>
</evidence>
<evidence type="ECO:0000313" key="3">
    <source>
        <dbReference type="Proteomes" id="UP000676917"/>
    </source>
</evidence>
<gene>
    <name evidence="2" type="ORF">J43TS3_05510</name>
</gene>
<dbReference type="Proteomes" id="UP000676917">
    <property type="component" value="Unassembled WGS sequence"/>
</dbReference>
<dbReference type="EMBL" id="BORP01000001">
    <property type="protein sequence ID" value="GIO25940.1"/>
    <property type="molecule type" value="Genomic_DNA"/>
</dbReference>
<name>A0A919X846_9BACI</name>
<dbReference type="InterPro" id="IPR018728">
    <property type="entry name" value="DUF2268"/>
</dbReference>
<keyword evidence="3" id="KW-1185">Reference proteome</keyword>
<reference evidence="2" key="1">
    <citation type="submission" date="2021-03" db="EMBL/GenBank/DDBJ databases">
        <title>Antimicrobial resistance genes in bacteria isolated from Japanese honey, and their potential for conferring macrolide and lincosamide resistance in the American foulbrood pathogen Paenibacillus larvae.</title>
        <authorList>
            <person name="Okamoto M."/>
            <person name="Kumagai M."/>
            <person name="Kanamori H."/>
            <person name="Takamatsu D."/>
        </authorList>
    </citation>
    <scope>NUCLEOTIDE SEQUENCE</scope>
    <source>
        <strain evidence="2">J43TS3</strain>
    </source>
</reference>
<comment type="caution">
    <text evidence="2">The sequence shown here is derived from an EMBL/GenBank/DDBJ whole genome shotgun (WGS) entry which is preliminary data.</text>
</comment>
<dbReference type="AlphaFoldDB" id="A0A919X846"/>
<sequence>MTVIRTDKWLEKAYQKPDEIFKKLSSYFDNADEKDVAKYLTQHGMYYKPVRNGEALVESLRKKNVWGIVQQEEEKLSKLWKGNNIPIFIFPSNTYNRQIMEQYNGRSGLSFRDKLFLFISDINSENEIRALFTHEYNHCCRLAHNPKDEKDYSLLDVIVLEGMAEQAVNERYGKELQAPWTQYYTQKEAEKIWKSIVQPNADLPKSSRRVTEILYGKKLFPHMAGYCVGYYLVNRYCQQTGKESKDLLSIPSEKIAFIEK</sequence>
<protein>
    <recommendedName>
        <fullName evidence="1">DUF2268 domain-containing protein</fullName>
    </recommendedName>
</protein>
<proteinExistence type="predicted"/>
<organism evidence="2 3">
    <name type="scientific">Ornithinibacillus bavariensis</name>
    <dbReference type="NCBI Taxonomy" id="545502"/>
    <lineage>
        <taxon>Bacteria</taxon>
        <taxon>Bacillati</taxon>
        <taxon>Bacillota</taxon>
        <taxon>Bacilli</taxon>
        <taxon>Bacillales</taxon>
        <taxon>Bacillaceae</taxon>
        <taxon>Ornithinibacillus</taxon>
    </lineage>
</organism>
<dbReference type="Pfam" id="PF10026">
    <property type="entry name" value="DUF2268"/>
    <property type="match status" value="1"/>
</dbReference>
<evidence type="ECO:0000259" key="1">
    <source>
        <dbReference type="Pfam" id="PF10026"/>
    </source>
</evidence>
<feature type="domain" description="DUF2268" evidence="1">
    <location>
        <begin position="65"/>
        <end position="255"/>
    </location>
</feature>
<accession>A0A919X846</accession>